<dbReference type="InterPro" id="IPR020991">
    <property type="entry name" value="Connector_podovirus"/>
</dbReference>
<reference evidence="5 6" key="1">
    <citation type="submission" date="2018-09" db="EMBL/GenBank/DDBJ databases">
        <title>The draft genome of Acinetobacter spp. strains.</title>
        <authorList>
            <person name="Qin J."/>
            <person name="Feng Y."/>
            <person name="Zong Z."/>
        </authorList>
    </citation>
    <scope>NUCLEOTIDE SEQUENCE [LARGE SCALE GENOMIC DNA]</scope>
    <source>
        <strain evidence="5 6">WCHAc060002</strain>
    </source>
</reference>
<evidence type="ECO:0000256" key="1">
    <source>
        <dbReference type="ARBA" id="ARBA00004328"/>
    </source>
</evidence>
<comment type="subcellular location">
    <subcellularLocation>
        <location evidence="1">Virion</location>
    </subcellularLocation>
</comment>
<feature type="coiled-coil region" evidence="4">
    <location>
        <begin position="496"/>
        <end position="523"/>
    </location>
</feature>
<evidence type="ECO:0000256" key="4">
    <source>
        <dbReference type="SAM" id="Coils"/>
    </source>
</evidence>
<dbReference type="EMBL" id="RAXZ01000002">
    <property type="protein sequence ID" value="RKG55252.1"/>
    <property type="molecule type" value="Genomic_DNA"/>
</dbReference>
<dbReference type="Pfam" id="PF12236">
    <property type="entry name" value="Head-tail_con"/>
    <property type="match status" value="1"/>
</dbReference>
<keyword evidence="3" id="KW-0231">Viral genome packaging</keyword>
<evidence type="ECO:0000313" key="5">
    <source>
        <dbReference type="EMBL" id="RKG55252.1"/>
    </source>
</evidence>
<evidence type="ECO:0000256" key="3">
    <source>
        <dbReference type="ARBA" id="ARBA00023219"/>
    </source>
</evidence>
<accession>A0A3A8G844</accession>
<name>A0A3A8G844_9GAMM</name>
<dbReference type="AlphaFoldDB" id="A0A3A8G844"/>
<comment type="caution">
    <text evidence="5">The sequence shown here is derived from an EMBL/GenBank/DDBJ whole genome shotgun (WGS) entry which is preliminary data.</text>
</comment>
<gene>
    <name evidence="5" type="ORF">D7V64_02770</name>
</gene>
<organism evidence="5 6">
    <name type="scientific">Acinetobacter cumulans</name>
    <dbReference type="NCBI Taxonomy" id="2136182"/>
    <lineage>
        <taxon>Bacteria</taxon>
        <taxon>Pseudomonadati</taxon>
        <taxon>Pseudomonadota</taxon>
        <taxon>Gammaproteobacteria</taxon>
        <taxon>Moraxellales</taxon>
        <taxon>Moraxellaceae</taxon>
        <taxon>Acinetobacter</taxon>
    </lineage>
</organism>
<proteinExistence type="predicted"/>
<keyword evidence="4" id="KW-0175">Coiled coil</keyword>
<protein>
    <submittedName>
        <fullName evidence="5">Phage head-tail adapter protein</fullName>
    </submittedName>
</protein>
<dbReference type="RefSeq" id="WP_120365323.1">
    <property type="nucleotide sequence ID" value="NZ_RAXY01000003.1"/>
</dbReference>
<sequence length="552" mass="61250">MNDLANRICKRLGELRAERAKYEPHWTECYKYGAPERQQSFSGGGGLAGIREKQRADLLDSTASEAVLKIVATLIAGTTPANAQWFKAVPDGVDDPAVLTDGEHWLEQVCQFIFRNIHGANFDSENFDQMVDFVVAGWSVLYEDIDRKKGGGYVFQSWPIGECFIASTRQDNIVDTIYREYSLTASQIITEFGENKASQRVRDAFEKTPDQSFKLIHVIEPRKVKNTSSNPVLLPRNMPFASYHVEVDAKNILKESGYNEFPCAVPRFRKIPGSVYGIGLMSTALPEAKAANSLMRDTLRSAEIDVLGFWIAEDDGVLNPRTVRIGGGKIVTANKVDSMKRLDSGKGFQVADALLGRIQDSIKRKLMADGMDSPYNQPMTAAETYMRLDMIRQQIGPLYGRAQAEMLIPILERSFGLAYRSKILGEAPEELQGRNTSFKFTSPLARTQQLEDVGSIERFMASMSPIAELDPNALDNINTDAIPQVLAQRLGVPTSILRTEDQLNAYRQKKAQAQQAQQAQEQQATVAQQMTGAVAQGLGKGLEAEMTSEVMQ</sequence>
<evidence type="ECO:0000313" key="6">
    <source>
        <dbReference type="Proteomes" id="UP000281084"/>
    </source>
</evidence>
<evidence type="ECO:0000256" key="2">
    <source>
        <dbReference type="ARBA" id="ARBA00022612"/>
    </source>
</evidence>
<keyword evidence="2" id="KW-1188">Viral release from host cell</keyword>
<dbReference type="Proteomes" id="UP000281084">
    <property type="component" value="Unassembled WGS sequence"/>
</dbReference>